<accession>A0A3B1K2Q9</accession>
<dbReference type="Proteomes" id="UP000018467">
    <property type="component" value="Unassembled WGS sequence"/>
</dbReference>
<reference evidence="2" key="3">
    <citation type="submission" date="2025-08" db="UniProtKB">
        <authorList>
            <consortium name="Ensembl"/>
        </authorList>
    </citation>
    <scope>IDENTIFICATION</scope>
</reference>
<sequence length="407" mass="46794">MYMDKDFDDQFFTLMSTDVIKDKDTIKLVKTEPSVVLTFTPISETDASSPAASLDRSFQDDGSSVSSSDTVIIQQPPEHRSQPWPVDFVVPTFSFNVEMLLQAGCKAYESDGSLLQNPSINSDILEKLAEAIFHYTAYPTGLQIQAVVESLINKYPCLKEPGTSFSGMYGWQQRLKYKMANYRSKMRKQVPCPELDINSLKRKSPGEKNPAKNCKRPKRAEVNYLPPHPSGETSNSLEKERQELLYEVKKKNNTKVIQDKMAKTFSYRRIEVVSGSPAADEFRERWPALFCEAEIKEEFRRITTVSLEQTFMRKLDYYTPKLLALMKVKGGVVGTKLRPHLDKMCQDQSIEMRRDAIIRSLILYLGEKEEELFKDCLVIPFFYFQEYSLKLMCKFTLKLTVEGMKRA</sequence>
<evidence type="ECO:0000313" key="3">
    <source>
        <dbReference type="Proteomes" id="UP000018467"/>
    </source>
</evidence>
<protein>
    <submittedName>
        <fullName evidence="2">Sterile alpha motif domain-containing protein 3-like</fullName>
    </submittedName>
</protein>
<proteinExistence type="predicted"/>
<reference evidence="2" key="4">
    <citation type="submission" date="2025-09" db="UniProtKB">
        <authorList>
            <consortium name="Ensembl"/>
        </authorList>
    </citation>
    <scope>IDENTIFICATION</scope>
</reference>
<dbReference type="Ensembl" id="ENSAMXT00000056781.1">
    <property type="protein sequence ID" value="ENSAMXP00000048390.1"/>
    <property type="gene ID" value="ENSAMXG00000041361.1"/>
</dbReference>
<name>A0A3B1K2Q9_ASTMX</name>
<reference evidence="3" key="1">
    <citation type="submission" date="2013-03" db="EMBL/GenBank/DDBJ databases">
        <authorList>
            <person name="Jeffery W."/>
            <person name="Warren W."/>
            <person name="Wilson R.K."/>
        </authorList>
    </citation>
    <scope>NUCLEOTIDE SEQUENCE</scope>
    <source>
        <strain evidence="3">female</strain>
    </source>
</reference>
<organism evidence="2 3">
    <name type="scientific">Astyanax mexicanus</name>
    <name type="common">Blind cave fish</name>
    <name type="synonym">Astyanax fasciatus mexicanus</name>
    <dbReference type="NCBI Taxonomy" id="7994"/>
    <lineage>
        <taxon>Eukaryota</taxon>
        <taxon>Metazoa</taxon>
        <taxon>Chordata</taxon>
        <taxon>Craniata</taxon>
        <taxon>Vertebrata</taxon>
        <taxon>Euteleostomi</taxon>
        <taxon>Actinopterygii</taxon>
        <taxon>Neopterygii</taxon>
        <taxon>Teleostei</taxon>
        <taxon>Ostariophysi</taxon>
        <taxon>Characiformes</taxon>
        <taxon>Characoidei</taxon>
        <taxon>Acestrorhamphidae</taxon>
        <taxon>Acestrorhamphinae</taxon>
        <taxon>Astyanax</taxon>
    </lineage>
</organism>
<dbReference type="AlphaFoldDB" id="A0A3B1K2Q9"/>
<dbReference type="PANTHER" id="PTHR31025">
    <property type="entry name" value="SI:CH211-196P9.1-RELATED"/>
    <property type="match status" value="1"/>
</dbReference>
<reference evidence="3" key="2">
    <citation type="journal article" date="2014" name="Nat. Commun.">
        <title>The cavefish genome reveals candidate genes for eye loss.</title>
        <authorList>
            <person name="McGaugh S.E."/>
            <person name="Gross J.B."/>
            <person name="Aken B."/>
            <person name="Blin M."/>
            <person name="Borowsky R."/>
            <person name="Chalopin D."/>
            <person name="Hinaux H."/>
            <person name="Jeffery W.R."/>
            <person name="Keene A."/>
            <person name="Ma L."/>
            <person name="Minx P."/>
            <person name="Murphy D."/>
            <person name="O'Quin K.E."/>
            <person name="Retaux S."/>
            <person name="Rohner N."/>
            <person name="Searle S.M."/>
            <person name="Stahl B.A."/>
            <person name="Tabin C."/>
            <person name="Volff J.N."/>
            <person name="Yoshizawa M."/>
            <person name="Warren W.C."/>
        </authorList>
    </citation>
    <scope>NUCLEOTIDE SEQUENCE [LARGE SCALE GENOMIC DNA]</scope>
    <source>
        <strain evidence="3">female</strain>
    </source>
</reference>
<evidence type="ECO:0000256" key="1">
    <source>
        <dbReference type="SAM" id="MobiDB-lite"/>
    </source>
</evidence>
<dbReference type="Bgee" id="ENSAMXG00000041361">
    <property type="expression patterns" value="Expressed in testis and 12 other cell types or tissues"/>
</dbReference>
<dbReference type="InParanoid" id="A0A3B1K2Q9"/>
<keyword evidence="3" id="KW-1185">Reference proteome</keyword>
<feature type="region of interest" description="Disordered" evidence="1">
    <location>
        <begin position="45"/>
        <end position="68"/>
    </location>
</feature>
<evidence type="ECO:0000313" key="2">
    <source>
        <dbReference type="Ensembl" id="ENSAMXP00000048390.1"/>
    </source>
</evidence>
<dbReference type="PANTHER" id="PTHR31025:SF25">
    <property type="entry name" value="ZINC FINGER (C2H2)-60"/>
    <property type="match status" value="1"/>
</dbReference>
<dbReference type="GeneTree" id="ENSGT00950000182912"/>
<feature type="region of interest" description="Disordered" evidence="1">
    <location>
        <begin position="195"/>
        <end position="239"/>
    </location>
</feature>